<gene>
    <name evidence="2" type="ORF">ADEAN_000605100</name>
</gene>
<proteinExistence type="predicted"/>
<sequence>MQRVVHSFKADNNIESQEVVYAKTALHGLYAHPEGLEPPVVQPSAQLVRAEPMPLEQEPLSLVKQPVLLINKDVYNELNIDMLLGNVSRTYTLTTDAKECTHFIVGKLAKTELFLCCLAGGKWIVAPSFLTASSERGNFVQEAAHEWNVERVKQTCLRSSTLLLGEACHRQRRASERPFTQWDVILTCSGPARTAGFHRVLESGGCKSIAHCTSKEVLEKAQSGELQSHHPDTTLHILSDDNMWSESDMEQLAEWCKAPVLRLEYMVHFMSVENPNPAEYELLQNVRSKKRSRTASR</sequence>
<dbReference type="PANTHER" id="PTHR46677">
    <property type="entry name" value="SMC5-SMC6 COMPLEX LOCALIZATION FACTOR PROTEIN 1"/>
    <property type="match status" value="1"/>
</dbReference>
<dbReference type="PANTHER" id="PTHR46677:SF1">
    <property type="entry name" value="SMC5-SMC6 COMPLEX LOCALIZATION FACTOR PROTEIN 1"/>
    <property type="match status" value="1"/>
</dbReference>
<dbReference type="InterPro" id="IPR036420">
    <property type="entry name" value="BRCT_dom_sf"/>
</dbReference>
<dbReference type="Proteomes" id="UP000515908">
    <property type="component" value="Chromosome 11"/>
</dbReference>
<keyword evidence="3" id="KW-1185">Reference proteome</keyword>
<dbReference type="GO" id="GO:0006974">
    <property type="term" value="P:DNA damage response"/>
    <property type="evidence" value="ECO:0007669"/>
    <property type="project" value="TreeGrafter"/>
</dbReference>
<dbReference type="AlphaFoldDB" id="A0A7G2CJX3"/>
<dbReference type="InterPro" id="IPR001357">
    <property type="entry name" value="BRCT_dom"/>
</dbReference>
<evidence type="ECO:0000259" key="1">
    <source>
        <dbReference type="Pfam" id="PF16770"/>
    </source>
</evidence>
<dbReference type="VEuPathDB" id="TriTrypDB:ADEAN_000605100"/>
<dbReference type="GO" id="GO:1990166">
    <property type="term" value="P:protein localization to site of double-strand break"/>
    <property type="evidence" value="ECO:0007669"/>
    <property type="project" value="TreeGrafter"/>
</dbReference>
<dbReference type="GO" id="GO:0005634">
    <property type="term" value="C:nucleus"/>
    <property type="evidence" value="ECO:0007669"/>
    <property type="project" value="TreeGrafter"/>
</dbReference>
<dbReference type="GO" id="GO:0035861">
    <property type="term" value="C:site of double-strand break"/>
    <property type="evidence" value="ECO:0007669"/>
    <property type="project" value="TreeGrafter"/>
</dbReference>
<evidence type="ECO:0000313" key="3">
    <source>
        <dbReference type="Proteomes" id="UP000515908"/>
    </source>
</evidence>
<evidence type="ECO:0000313" key="2">
    <source>
        <dbReference type="EMBL" id="CAD2218562.1"/>
    </source>
</evidence>
<feature type="domain" description="BRCT" evidence="1">
    <location>
        <begin position="93"/>
        <end position="142"/>
    </location>
</feature>
<accession>A0A7G2CJX3</accession>
<dbReference type="OrthoDB" id="273147at2759"/>
<dbReference type="SUPFAM" id="SSF52113">
    <property type="entry name" value="BRCT domain"/>
    <property type="match status" value="1"/>
</dbReference>
<dbReference type="GO" id="GO:2000781">
    <property type="term" value="P:positive regulation of double-strand break repair"/>
    <property type="evidence" value="ECO:0007669"/>
    <property type="project" value="InterPro"/>
</dbReference>
<reference evidence="2 3" key="1">
    <citation type="submission" date="2020-08" db="EMBL/GenBank/DDBJ databases">
        <authorList>
            <person name="Newling K."/>
            <person name="Davey J."/>
            <person name="Forrester S."/>
        </authorList>
    </citation>
    <scope>NUCLEOTIDE SEQUENCE [LARGE SCALE GENOMIC DNA]</scope>
    <source>
        <strain evidence="3">Crithidia deanei Carvalho (ATCC PRA-265)</strain>
    </source>
</reference>
<dbReference type="InterPro" id="IPR042479">
    <property type="entry name" value="Slf1"/>
</dbReference>
<organism evidence="2 3">
    <name type="scientific">Angomonas deanei</name>
    <dbReference type="NCBI Taxonomy" id="59799"/>
    <lineage>
        <taxon>Eukaryota</taxon>
        <taxon>Discoba</taxon>
        <taxon>Euglenozoa</taxon>
        <taxon>Kinetoplastea</taxon>
        <taxon>Metakinetoplastina</taxon>
        <taxon>Trypanosomatida</taxon>
        <taxon>Trypanosomatidae</taxon>
        <taxon>Strigomonadinae</taxon>
        <taxon>Angomonas</taxon>
    </lineage>
</organism>
<dbReference type="Gene3D" id="3.40.50.10190">
    <property type="entry name" value="BRCT domain"/>
    <property type="match status" value="2"/>
</dbReference>
<dbReference type="Pfam" id="PF16770">
    <property type="entry name" value="RTT107_BRCT_5"/>
    <property type="match status" value="1"/>
</dbReference>
<protein>
    <recommendedName>
        <fullName evidence="1">BRCT domain-containing protein</fullName>
    </recommendedName>
</protein>
<name>A0A7G2CJX3_9TRYP</name>
<dbReference type="EMBL" id="LR877155">
    <property type="protein sequence ID" value="CAD2218562.1"/>
    <property type="molecule type" value="Genomic_DNA"/>
</dbReference>